<reference evidence="2" key="2">
    <citation type="submission" date="2020-11" db="EMBL/GenBank/DDBJ databases">
        <authorList>
            <person name="McCartney M.A."/>
            <person name="Auch B."/>
            <person name="Kono T."/>
            <person name="Mallez S."/>
            <person name="Becker A."/>
            <person name="Gohl D.M."/>
            <person name="Silverstein K.A.T."/>
            <person name="Koren S."/>
            <person name="Bechman K.B."/>
            <person name="Herman A."/>
            <person name="Abrahante J.E."/>
            <person name="Garbe J."/>
        </authorList>
    </citation>
    <scope>NUCLEOTIDE SEQUENCE</scope>
    <source>
        <strain evidence="2">Duluth1</strain>
        <tissue evidence="2">Whole animal</tissue>
    </source>
</reference>
<evidence type="ECO:0000313" key="2">
    <source>
        <dbReference type="EMBL" id="KAH3838606.1"/>
    </source>
</evidence>
<dbReference type="EMBL" id="JAIWYP010000004">
    <property type="protein sequence ID" value="KAH3838606.1"/>
    <property type="molecule type" value="Genomic_DNA"/>
</dbReference>
<accession>A0A9D4QPD1</accession>
<reference evidence="2" key="1">
    <citation type="journal article" date="2019" name="bioRxiv">
        <title>The Genome of the Zebra Mussel, Dreissena polymorpha: A Resource for Invasive Species Research.</title>
        <authorList>
            <person name="McCartney M.A."/>
            <person name="Auch B."/>
            <person name="Kono T."/>
            <person name="Mallez S."/>
            <person name="Zhang Y."/>
            <person name="Obille A."/>
            <person name="Becker A."/>
            <person name="Abrahante J.E."/>
            <person name="Garbe J."/>
            <person name="Badalamenti J.P."/>
            <person name="Herman A."/>
            <person name="Mangelson H."/>
            <person name="Liachko I."/>
            <person name="Sullivan S."/>
            <person name="Sone E.D."/>
            <person name="Koren S."/>
            <person name="Silverstein K.A.T."/>
            <person name="Beckman K.B."/>
            <person name="Gohl D.M."/>
        </authorList>
    </citation>
    <scope>NUCLEOTIDE SEQUENCE</scope>
    <source>
        <strain evidence="2">Duluth1</strain>
        <tissue evidence="2">Whole animal</tissue>
    </source>
</reference>
<gene>
    <name evidence="2" type="ORF">DPMN_112015</name>
</gene>
<dbReference type="Proteomes" id="UP000828390">
    <property type="component" value="Unassembled WGS sequence"/>
</dbReference>
<protein>
    <submittedName>
        <fullName evidence="2">Uncharacterized protein</fullName>
    </submittedName>
</protein>
<proteinExistence type="predicted"/>
<evidence type="ECO:0000313" key="3">
    <source>
        <dbReference type="Proteomes" id="UP000828390"/>
    </source>
</evidence>
<keyword evidence="3" id="KW-1185">Reference proteome</keyword>
<comment type="caution">
    <text evidence="2">The sequence shown here is derived from an EMBL/GenBank/DDBJ whole genome shotgun (WGS) entry which is preliminary data.</text>
</comment>
<evidence type="ECO:0000256" key="1">
    <source>
        <dbReference type="SAM" id="MobiDB-lite"/>
    </source>
</evidence>
<sequence length="75" mass="8493">MFTSVNKNEVNKLEKSLQQEGMRSCRTVHNQLVREGSAHSLSTTRRLTKAVGFKASMLPYQQRRLQGKAVRFVGA</sequence>
<feature type="region of interest" description="Disordered" evidence="1">
    <location>
        <begin position="1"/>
        <end position="22"/>
    </location>
</feature>
<dbReference type="AlphaFoldDB" id="A0A9D4QPD1"/>
<organism evidence="2 3">
    <name type="scientific">Dreissena polymorpha</name>
    <name type="common">Zebra mussel</name>
    <name type="synonym">Mytilus polymorpha</name>
    <dbReference type="NCBI Taxonomy" id="45954"/>
    <lineage>
        <taxon>Eukaryota</taxon>
        <taxon>Metazoa</taxon>
        <taxon>Spiralia</taxon>
        <taxon>Lophotrochozoa</taxon>
        <taxon>Mollusca</taxon>
        <taxon>Bivalvia</taxon>
        <taxon>Autobranchia</taxon>
        <taxon>Heteroconchia</taxon>
        <taxon>Euheterodonta</taxon>
        <taxon>Imparidentia</taxon>
        <taxon>Neoheterodontei</taxon>
        <taxon>Myida</taxon>
        <taxon>Dreissenoidea</taxon>
        <taxon>Dreissenidae</taxon>
        <taxon>Dreissena</taxon>
    </lineage>
</organism>
<name>A0A9D4QPD1_DREPO</name>